<evidence type="ECO:0000313" key="3">
    <source>
        <dbReference type="Proteomes" id="UP000113346"/>
    </source>
</evidence>
<evidence type="ECO:0000256" key="1">
    <source>
        <dbReference type="SAM" id="Phobius"/>
    </source>
</evidence>
<proteinExistence type="predicted"/>
<name>G8XTR4_SCMVC</name>
<dbReference type="Proteomes" id="UP000113346">
    <property type="component" value="Segment"/>
</dbReference>
<dbReference type="EMBL" id="FJ483969">
    <property type="protein sequence ID" value="AEV80556.1"/>
    <property type="molecule type" value="Genomic_DNA"/>
</dbReference>
<accession>G8XTR4</accession>
<sequence length="123" mass="14106">MKLDNSKYILWTIFWVVIMRICSTSKSRRAIAENNTKNAHGNVSVYSKPYVTSTLVQQPLKYSLGAKNMTVLSQETKQEEDTTHIIGVVVFVVVFIIIVILLFCKIPQRVFDSYQKTRANSPY</sequence>
<feature type="transmembrane region" description="Helical" evidence="1">
    <location>
        <begin position="85"/>
        <end position="103"/>
    </location>
</feature>
<keyword evidence="1" id="KW-0812">Transmembrane</keyword>
<organismHost>
    <name type="scientific">Macaca</name>
    <name type="common">macaques</name>
    <dbReference type="NCBI Taxonomy" id="9539"/>
</organismHost>
<reference evidence="2" key="1">
    <citation type="submission" date="2011-12" db="EMBL/GenBank/DDBJ databases">
        <title>Comparative genomics of primate cytomegaloviruses.</title>
        <authorList>
            <person name="Davison A.J."/>
            <person name="Holton M."/>
            <person name="Dolan A."/>
            <person name="Dargan D.J."/>
            <person name="Gatherer D."/>
            <person name="Hayward G.S."/>
        </authorList>
    </citation>
    <scope>NUCLEOTIDE SEQUENCE [LARGE SCALE GENOMIC DNA]</scope>
    <source>
        <strain evidence="2">Colburn</strain>
    </source>
</reference>
<keyword evidence="1" id="KW-0472">Membrane</keyword>
<protein>
    <submittedName>
        <fullName evidence="2">Membrane protein RL11N</fullName>
    </submittedName>
</protein>
<keyword evidence="1" id="KW-1133">Transmembrane helix</keyword>
<organism evidence="2 3">
    <name type="scientific">Simian cytomegalovirus (strain Colburn)</name>
    <dbReference type="NCBI Taxonomy" id="50292"/>
    <lineage>
        <taxon>Viruses</taxon>
        <taxon>Duplodnaviria</taxon>
        <taxon>Heunggongvirae</taxon>
        <taxon>Peploviricota</taxon>
        <taxon>Herviviricetes</taxon>
        <taxon>Herpesvirales</taxon>
        <taxon>Orthoherpesviridae</taxon>
        <taxon>Betaherpesvirinae</taxon>
        <taxon>Cytomegalovirus</taxon>
        <taxon>Cytomegalovirus cercopithecinebeta5</taxon>
    </lineage>
</organism>
<evidence type="ECO:0000313" key="2">
    <source>
        <dbReference type="EMBL" id="AEV80556.1"/>
    </source>
</evidence>
<gene>
    <name evidence="2" type="primary">RL11N</name>
</gene>